<dbReference type="SMART" id="SM00225">
    <property type="entry name" value="BTB"/>
    <property type="match status" value="1"/>
</dbReference>
<dbReference type="InterPro" id="IPR011333">
    <property type="entry name" value="SKP1/BTB/POZ_sf"/>
</dbReference>
<evidence type="ECO:0000313" key="2">
    <source>
        <dbReference type="EMBL" id="KPU78007.1"/>
    </source>
</evidence>
<dbReference type="InterPro" id="IPR051481">
    <property type="entry name" value="BTB-POZ/Galectin-3-binding"/>
</dbReference>
<dbReference type="SUPFAM" id="SSF54695">
    <property type="entry name" value="POZ domain"/>
    <property type="match status" value="1"/>
</dbReference>
<dbReference type="PANTHER" id="PTHR24410">
    <property type="entry name" value="HL07962P-RELATED"/>
    <property type="match status" value="1"/>
</dbReference>
<dbReference type="Proteomes" id="UP000007801">
    <property type="component" value="Unassembled WGS sequence"/>
</dbReference>
<dbReference type="InParanoid" id="A0A0P8Y975"/>
<dbReference type="PANTHER" id="PTHR24410:SF23">
    <property type="entry name" value="BTB DOMAIN-CONTAINING PROTEIN-RELATED"/>
    <property type="match status" value="1"/>
</dbReference>
<organism evidence="2 3">
    <name type="scientific">Drosophila ananassae</name>
    <name type="common">Fruit fly</name>
    <dbReference type="NCBI Taxonomy" id="7217"/>
    <lineage>
        <taxon>Eukaryota</taxon>
        <taxon>Metazoa</taxon>
        <taxon>Ecdysozoa</taxon>
        <taxon>Arthropoda</taxon>
        <taxon>Hexapoda</taxon>
        <taxon>Insecta</taxon>
        <taxon>Pterygota</taxon>
        <taxon>Neoptera</taxon>
        <taxon>Endopterygota</taxon>
        <taxon>Diptera</taxon>
        <taxon>Brachycera</taxon>
        <taxon>Muscomorpha</taxon>
        <taxon>Ephydroidea</taxon>
        <taxon>Drosophilidae</taxon>
        <taxon>Drosophila</taxon>
        <taxon>Sophophora</taxon>
    </lineage>
</organism>
<name>A0A0P8Y975_DROAN</name>
<dbReference type="Pfam" id="PF00651">
    <property type="entry name" value="BTB"/>
    <property type="match status" value="1"/>
</dbReference>
<dbReference type="PROSITE" id="PS50097">
    <property type="entry name" value="BTB"/>
    <property type="match status" value="1"/>
</dbReference>
<evidence type="ECO:0000259" key="1">
    <source>
        <dbReference type="PROSITE" id="PS50097"/>
    </source>
</evidence>
<dbReference type="SMR" id="A0A0P8Y975"/>
<dbReference type="STRING" id="7217.A0A0P8Y975"/>
<dbReference type="InterPro" id="IPR000210">
    <property type="entry name" value="BTB/POZ_dom"/>
</dbReference>
<proteinExistence type="predicted"/>
<dbReference type="OrthoDB" id="7492888at2759"/>
<dbReference type="EMBL" id="CH902618">
    <property type="protein sequence ID" value="KPU78007.1"/>
    <property type="molecule type" value="Genomic_DNA"/>
</dbReference>
<dbReference type="Gene3D" id="3.30.710.10">
    <property type="entry name" value="Potassium Channel Kv1.1, Chain A"/>
    <property type="match status" value="1"/>
</dbReference>
<reference evidence="2 3" key="1">
    <citation type="journal article" date="2007" name="Nature">
        <title>Evolution of genes and genomes on the Drosophila phylogeny.</title>
        <authorList>
            <consortium name="Drosophila 12 Genomes Consortium"/>
            <person name="Clark A.G."/>
            <person name="Eisen M.B."/>
            <person name="Smith D.R."/>
            <person name="Bergman C.M."/>
            <person name="Oliver B."/>
            <person name="Markow T.A."/>
            <person name="Kaufman T.C."/>
            <person name="Kellis M."/>
            <person name="Gelbart W."/>
            <person name="Iyer V.N."/>
            <person name="Pollard D.A."/>
            <person name="Sackton T.B."/>
            <person name="Larracuente A.M."/>
            <person name="Singh N.D."/>
            <person name="Abad J.P."/>
            <person name="Abt D.N."/>
            <person name="Adryan B."/>
            <person name="Aguade M."/>
            <person name="Akashi H."/>
            <person name="Anderson W.W."/>
            <person name="Aquadro C.F."/>
            <person name="Ardell D.H."/>
            <person name="Arguello R."/>
            <person name="Artieri C.G."/>
            <person name="Barbash D.A."/>
            <person name="Barker D."/>
            <person name="Barsanti P."/>
            <person name="Batterham P."/>
            <person name="Batzoglou S."/>
            <person name="Begun D."/>
            <person name="Bhutkar A."/>
            <person name="Blanco E."/>
            <person name="Bosak S.A."/>
            <person name="Bradley R.K."/>
            <person name="Brand A.D."/>
            <person name="Brent M.R."/>
            <person name="Brooks A.N."/>
            <person name="Brown R.H."/>
            <person name="Butlin R.K."/>
            <person name="Caggese C."/>
            <person name="Calvi B.R."/>
            <person name="Bernardo de Carvalho A."/>
            <person name="Caspi A."/>
            <person name="Castrezana S."/>
            <person name="Celniker S.E."/>
            <person name="Chang J.L."/>
            <person name="Chapple C."/>
            <person name="Chatterji S."/>
            <person name="Chinwalla A."/>
            <person name="Civetta A."/>
            <person name="Clifton S.W."/>
            <person name="Comeron J.M."/>
            <person name="Costello J.C."/>
            <person name="Coyne J.A."/>
            <person name="Daub J."/>
            <person name="David R.G."/>
            <person name="Delcher A.L."/>
            <person name="Delehaunty K."/>
            <person name="Do C.B."/>
            <person name="Ebling H."/>
            <person name="Edwards K."/>
            <person name="Eickbush T."/>
            <person name="Evans J.D."/>
            <person name="Filipski A."/>
            <person name="Findeiss S."/>
            <person name="Freyhult E."/>
            <person name="Fulton L."/>
            <person name="Fulton R."/>
            <person name="Garcia A.C."/>
            <person name="Gardiner A."/>
            <person name="Garfield D.A."/>
            <person name="Garvin B.E."/>
            <person name="Gibson G."/>
            <person name="Gilbert D."/>
            <person name="Gnerre S."/>
            <person name="Godfrey J."/>
            <person name="Good R."/>
            <person name="Gotea V."/>
            <person name="Gravely B."/>
            <person name="Greenberg A.J."/>
            <person name="Griffiths-Jones S."/>
            <person name="Gross S."/>
            <person name="Guigo R."/>
            <person name="Gustafson E.A."/>
            <person name="Haerty W."/>
            <person name="Hahn M.W."/>
            <person name="Halligan D.L."/>
            <person name="Halpern A.L."/>
            <person name="Halter G.M."/>
            <person name="Han M.V."/>
            <person name="Heger A."/>
            <person name="Hillier L."/>
            <person name="Hinrichs A.S."/>
            <person name="Holmes I."/>
            <person name="Hoskins R.A."/>
            <person name="Hubisz M.J."/>
            <person name="Hultmark D."/>
            <person name="Huntley M.A."/>
            <person name="Jaffe D.B."/>
            <person name="Jagadeeshan S."/>
            <person name="Jeck W.R."/>
            <person name="Johnson J."/>
            <person name="Jones C.D."/>
            <person name="Jordan W.C."/>
            <person name="Karpen G.H."/>
            <person name="Kataoka E."/>
            <person name="Keightley P.D."/>
            <person name="Kheradpour P."/>
            <person name="Kirkness E.F."/>
            <person name="Koerich L.B."/>
            <person name="Kristiansen K."/>
            <person name="Kudrna D."/>
            <person name="Kulathinal R.J."/>
            <person name="Kumar S."/>
            <person name="Kwok R."/>
            <person name="Lander E."/>
            <person name="Langley C.H."/>
            <person name="Lapoint R."/>
            <person name="Lazzaro B.P."/>
            <person name="Lee S.J."/>
            <person name="Levesque L."/>
            <person name="Li R."/>
            <person name="Lin C.F."/>
            <person name="Lin M.F."/>
            <person name="Lindblad-Toh K."/>
            <person name="Llopart A."/>
            <person name="Long M."/>
            <person name="Low L."/>
            <person name="Lozovsky E."/>
            <person name="Lu J."/>
            <person name="Luo M."/>
            <person name="Machado C.A."/>
            <person name="Makalowski W."/>
            <person name="Marzo M."/>
            <person name="Matsuda M."/>
            <person name="Matzkin L."/>
            <person name="McAllister B."/>
            <person name="McBride C.S."/>
            <person name="McKernan B."/>
            <person name="McKernan K."/>
            <person name="Mendez-Lago M."/>
            <person name="Minx P."/>
            <person name="Mollenhauer M.U."/>
            <person name="Montooth K."/>
            <person name="Mount S.M."/>
            <person name="Mu X."/>
            <person name="Myers E."/>
            <person name="Negre B."/>
            <person name="Newfeld S."/>
            <person name="Nielsen R."/>
            <person name="Noor M.A."/>
            <person name="O'Grady P."/>
            <person name="Pachter L."/>
            <person name="Papaceit M."/>
            <person name="Parisi M.J."/>
            <person name="Parisi M."/>
            <person name="Parts L."/>
            <person name="Pedersen J.S."/>
            <person name="Pesole G."/>
            <person name="Phillippy A.M."/>
            <person name="Ponting C.P."/>
            <person name="Pop M."/>
            <person name="Porcelli D."/>
            <person name="Powell J.R."/>
            <person name="Prohaska S."/>
            <person name="Pruitt K."/>
            <person name="Puig M."/>
            <person name="Quesneville H."/>
            <person name="Ram K.R."/>
            <person name="Rand D."/>
            <person name="Rasmussen M.D."/>
            <person name="Reed L.K."/>
            <person name="Reenan R."/>
            <person name="Reily A."/>
            <person name="Remington K.A."/>
            <person name="Rieger T.T."/>
            <person name="Ritchie M.G."/>
            <person name="Robin C."/>
            <person name="Rogers Y.H."/>
            <person name="Rohde C."/>
            <person name="Rozas J."/>
            <person name="Rubenfield M.J."/>
            <person name="Ruiz A."/>
            <person name="Russo S."/>
            <person name="Salzberg S.L."/>
            <person name="Sanchez-Gracia A."/>
            <person name="Saranga D.J."/>
            <person name="Sato H."/>
            <person name="Schaeffer S.W."/>
            <person name="Schatz M.C."/>
            <person name="Schlenke T."/>
            <person name="Schwartz R."/>
            <person name="Segarra C."/>
            <person name="Singh R.S."/>
            <person name="Sirot L."/>
            <person name="Sirota M."/>
            <person name="Sisneros N.B."/>
            <person name="Smith C.D."/>
            <person name="Smith T.F."/>
            <person name="Spieth J."/>
            <person name="Stage D.E."/>
            <person name="Stark A."/>
            <person name="Stephan W."/>
            <person name="Strausberg R.L."/>
            <person name="Strempel S."/>
            <person name="Sturgill D."/>
            <person name="Sutton G."/>
            <person name="Sutton G.G."/>
            <person name="Tao W."/>
            <person name="Teichmann S."/>
            <person name="Tobari Y.N."/>
            <person name="Tomimura Y."/>
            <person name="Tsolas J.M."/>
            <person name="Valente V.L."/>
            <person name="Venter E."/>
            <person name="Venter J.C."/>
            <person name="Vicario S."/>
            <person name="Vieira F.G."/>
            <person name="Vilella A.J."/>
            <person name="Villasante A."/>
            <person name="Walenz B."/>
            <person name="Wang J."/>
            <person name="Wasserman M."/>
            <person name="Watts T."/>
            <person name="Wilson D."/>
            <person name="Wilson R.K."/>
            <person name="Wing R.A."/>
            <person name="Wolfner M.F."/>
            <person name="Wong A."/>
            <person name="Wong G.K."/>
            <person name="Wu C.I."/>
            <person name="Wu G."/>
            <person name="Yamamoto D."/>
            <person name="Yang H.P."/>
            <person name="Yang S.P."/>
            <person name="Yorke J.A."/>
            <person name="Yoshida K."/>
            <person name="Zdobnov E."/>
            <person name="Zhang P."/>
            <person name="Zhang Y."/>
            <person name="Zimin A.V."/>
            <person name="Baldwin J."/>
            <person name="Abdouelleil A."/>
            <person name="Abdulkadir J."/>
            <person name="Abebe A."/>
            <person name="Abera B."/>
            <person name="Abreu J."/>
            <person name="Acer S.C."/>
            <person name="Aftuck L."/>
            <person name="Alexander A."/>
            <person name="An P."/>
            <person name="Anderson E."/>
            <person name="Anderson S."/>
            <person name="Arachi H."/>
            <person name="Azer M."/>
            <person name="Bachantsang P."/>
            <person name="Barry A."/>
            <person name="Bayul T."/>
            <person name="Berlin A."/>
            <person name="Bessette D."/>
            <person name="Bloom T."/>
            <person name="Blye J."/>
            <person name="Boguslavskiy L."/>
            <person name="Bonnet C."/>
            <person name="Boukhgalter B."/>
            <person name="Bourzgui I."/>
            <person name="Brown A."/>
            <person name="Cahill P."/>
            <person name="Channer S."/>
            <person name="Cheshatsang Y."/>
            <person name="Chuda L."/>
            <person name="Citroen M."/>
            <person name="Collymore A."/>
            <person name="Cooke P."/>
            <person name="Costello M."/>
            <person name="D'Aco K."/>
            <person name="Daza R."/>
            <person name="De Haan G."/>
            <person name="DeGray S."/>
            <person name="DeMaso C."/>
            <person name="Dhargay N."/>
            <person name="Dooley K."/>
            <person name="Dooley E."/>
            <person name="Doricent M."/>
            <person name="Dorje P."/>
            <person name="Dorjee K."/>
            <person name="Dupes A."/>
            <person name="Elong R."/>
            <person name="Falk J."/>
            <person name="Farina A."/>
            <person name="Faro S."/>
            <person name="Ferguson D."/>
            <person name="Fisher S."/>
            <person name="Foley C.D."/>
            <person name="Franke A."/>
            <person name="Friedrich D."/>
            <person name="Gadbois L."/>
            <person name="Gearin G."/>
            <person name="Gearin C.R."/>
            <person name="Giannoukos G."/>
            <person name="Goode T."/>
            <person name="Graham J."/>
            <person name="Grandbois E."/>
            <person name="Grewal S."/>
            <person name="Gyaltsen K."/>
            <person name="Hafez N."/>
            <person name="Hagos B."/>
            <person name="Hall J."/>
            <person name="Henson C."/>
            <person name="Hollinger A."/>
            <person name="Honan T."/>
            <person name="Huard M.D."/>
            <person name="Hughes L."/>
            <person name="Hurhula B."/>
            <person name="Husby M.E."/>
            <person name="Kamat A."/>
            <person name="Kanga B."/>
            <person name="Kashin S."/>
            <person name="Khazanovich D."/>
            <person name="Kisner P."/>
            <person name="Lance K."/>
            <person name="Lara M."/>
            <person name="Lee W."/>
            <person name="Lennon N."/>
            <person name="Letendre F."/>
            <person name="LeVine R."/>
            <person name="Lipovsky A."/>
            <person name="Liu X."/>
            <person name="Liu J."/>
            <person name="Liu S."/>
            <person name="Lokyitsang T."/>
            <person name="Lokyitsang Y."/>
            <person name="Lubonja R."/>
            <person name="Lui A."/>
            <person name="MacDonald P."/>
            <person name="Magnisalis V."/>
            <person name="Maru K."/>
            <person name="Matthews C."/>
            <person name="McCusker W."/>
            <person name="McDonough S."/>
            <person name="Mehta T."/>
            <person name="Meldrim J."/>
            <person name="Meneus L."/>
            <person name="Mihai O."/>
            <person name="Mihalev A."/>
            <person name="Mihova T."/>
            <person name="Mittelman R."/>
            <person name="Mlenga V."/>
            <person name="Montmayeur A."/>
            <person name="Mulrain L."/>
            <person name="Navidi A."/>
            <person name="Naylor J."/>
            <person name="Negash T."/>
            <person name="Nguyen T."/>
            <person name="Nguyen N."/>
            <person name="Nicol R."/>
            <person name="Norbu C."/>
            <person name="Norbu N."/>
            <person name="Novod N."/>
            <person name="O'Neill B."/>
            <person name="Osman S."/>
            <person name="Markiewicz E."/>
            <person name="Oyono O.L."/>
            <person name="Patti C."/>
            <person name="Phunkhang P."/>
            <person name="Pierre F."/>
            <person name="Priest M."/>
            <person name="Raghuraman S."/>
            <person name="Rege F."/>
            <person name="Reyes R."/>
            <person name="Rise C."/>
            <person name="Rogov P."/>
            <person name="Ross K."/>
            <person name="Ryan E."/>
            <person name="Settipalli S."/>
            <person name="Shea T."/>
            <person name="Sherpa N."/>
            <person name="Shi L."/>
            <person name="Shih D."/>
            <person name="Sparrow T."/>
            <person name="Spaulding J."/>
            <person name="Stalker J."/>
            <person name="Stange-Thomann N."/>
            <person name="Stavropoulos S."/>
            <person name="Stone C."/>
            <person name="Strader C."/>
            <person name="Tesfaye S."/>
            <person name="Thomson T."/>
            <person name="Thoulutsang Y."/>
            <person name="Thoulutsang D."/>
            <person name="Topham K."/>
            <person name="Topping I."/>
            <person name="Tsamla T."/>
            <person name="Vassiliev H."/>
            <person name="Vo A."/>
            <person name="Wangchuk T."/>
            <person name="Wangdi T."/>
            <person name="Weiand M."/>
            <person name="Wilkinson J."/>
            <person name="Wilson A."/>
            <person name="Yadav S."/>
            <person name="Young G."/>
            <person name="Yu Q."/>
            <person name="Zembek L."/>
            <person name="Zhong D."/>
            <person name="Zimmer A."/>
            <person name="Zwirko Z."/>
            <person name="Jaffe D.B."/>
            <person name="Alvarez P."/>
            <person name="Brockman W."/>
            <person name="Butler J."/>
            <person name="Chin C."/>
            <person name="Gnerre S."/>
            <person name="Grabherr M."/>
            <person name="Kleber M."/>
            <person name="Mauceli E."/>
            <person name="MacCallum I."/>
        </authorList>
    </citation>
    <scope>NUCLEOTIDE SEQUENCE [LARGE SCALE GENOMIC DNA]</scope>
    <source>
        <strain evidence="3">Tucson 14024-0371.13</strain>
    </source>
</reference>
<evidence type="ECO:0000313" key="3">
    <source>
        <dbReference type="Proteomes" id="UP000007801"/>
    </source>
</evidence>
<feature type="domain" description="BTB" evidence="1">
    <location>
        <begin position="30"/>
        <end position="94"/>
    </location>
</feature>
<gene>
    <name evidence="2" type="primary">Dana\GF24544</name>
    <name evidence="2" type="synonym">dana_GLEANR_9257</name>
    <name evidence="2" type="ORF">GF24544</name>
</gene>
<keyword evidence="3" id="KW-1185">Reference proteome</keyword>
<dbReference type="AlphaFoldDB" id="A0A0P8Y975"/>
<accession>A0A0P8Y975</accession>
<dbReference type="GeneID" id="6507176"/>
<sequence length="385" mass="44117">MNTWSACSLCHPQCRLRGSLVEMSRSNRHTDCSFIIEPESGVSKSFPCHRLIFSCASEVFDRMLYGDYNESTSGEVHLNDVDPDVFEKFRDYVYGYECEKLTHYDFDTLIRLCEFGNKYLVQSIEEDCVRELLNRKDTYDMGELLRLFQCAHRLNKKHMIDQVAWDLKCNFSGSLNHSGIYEFNADVFKHYIEVISGKLPEADRFRLMEMYLKYNGLDDGEYTCSEMAPVEGTGSQGDAEKAVPEMPAASGTQLQIRPSSIILSNEEEKRKYVSDLVGLIDFAKFSPKEFYEGPGKSSFLSLAQKYEYLYKIARKCVQAKEELQLKVSPATEQTPLLSDTRRVVTLGGTLIRDDPVSTVITSHHSPRSNRRYRNWSSHCEFGPAI</sequence>
<protein>
    <submittedName>
        <fullName evidence="2">Uncharacterized protein, isoform B</fullName>
    </submittedName>
</protein>
<dbReference type="CDD" id="cd18186">
    <property type="entry name" value="BTB_POZ_ZBTB_KLHL-like"/>
    <property type="match status" value="1"/>
</dbReference>